<name>A0A1V4HW15_NITVU</name>
<accession>A0A1V4HW15</accession>
<sequence>MLIMVNSISPATARPRRPSPILICRKCLKRAANGHAVKRALKSELKALSRASGEKRPRVVMTGCFGICPKRAVTTASGVTLARNEFLLIADAEQARDAAAKLMAHENLERDEKKV</sequence>
<keyword evidence="2" id="KW-1185">Reference proteome</keyword>
<protein>
    <recommendedName>
        <fullName evidence="3">(2Fe-2S) ferredoxin domain-containing protein</fullName>
    </recommendedName>
</protein>
<dbReference type="EMBL" id="MWPQ01000049">
    <property type="protein sequence ID" value="OPH82168.1"/>
    <property type="molecule type" value="Genomic_DNA"/>
</dbReference>
<evidence type="ECO:0000313" key="1">
    <source>
        <dbReference type="EMBL" id="OPH82168.1"/>
    </source>
</evidence>
<dbReference type="Proteomes" id="UP000189940">
    <property type="component" value="Unassembled WGS sequence"/>
</dbReference>
<organism evidence="1 2">
    <name type="scientific">Nitrobacter vulgaris</name>
    <dbReference type="NCBI Taxonomy" id="29421"/>
    <lineage>
        <taxon>Bacteria</taxon>
        <taxon>Pseudomonadati</taxon>
        <taxon>Pseudomonadota</taxon>
        <taxon>Alphaproteobacteria</taxon>
        <taxon>Hyphomicrobiales</taxon>
        <taxon>Nitrobacteraceae</taxon>
        <taxon>Nitrobacter</taxon>
    </lineage>
</organism>
<comment type="caution">
    <text evidence="1">The sequence shown here is derived from an EMBL/GenBank/DDBJ whole genome shotgun (WGS) entry which is preliminary data.</text>
</comment>
<dbReference type="AlphaFoldDB" id="A0A1V4HW15"/>
<proteinExistence type="predicted"/>
<gene>
    <name evidence="1" type="ORF">B2M20_13420</name>
</gene>
<evidence type="ECO:0000313" key="2">
    <source>
        <dbReference type="Proteomes" id="UP000189940"/>
    </source>
</evidence>
<reference evidence="1 2" key="1">
    <citation type="submission" date="2017-02" db="EMBL/GenBank/DDBJ databases">
        <title>Genome sequence of the nitrite-oxidizing bacterium Nitrobacter vulgaris strain Ab1.</title>
        <authorList>
            <person name="Mellbye B.L."/>
            <person name="Davis E.W."/>
            <person name="Spieck E."/>
            <person name="Chang J.H."/>
            <person name="Bottomley P.J."/>
            <person name="Sayavedra-Soto L.A."/>
        </authorList>
    </citation>
    <scope>NUCLEOTIDE SEQUENCE [LARGE SCALE GENOMIC DNA]</scope>
    <source>
        <strain evidence="1 2">Ab1</strain>
    </source>
</reference>
<evidence type="ECO:0008006" key="3">
    <source>
        <dbReference type="Google" id="ProtNLM"/>
    </source>
</evidence>